<gene>
    <name evidence="3" type="primary">ppp1r37</name>
    <name evidence="3" type="ORF">EVAR_72758_1</name>
</gene>
<protein>
    <submittedName>
        <fullName evidence="3">Protein phosphatase 1 regulatory subunit 37</fullName>
    </submittedName>
</protein>
<dbReference type="AlphaFoldDB" id="A0A4C1T3P1"/>
<dbReference type="OrthoDB" id="10034042at2759"/>
<reference evidence="3 4" key="1">
    <citation type="journal article" date="2019" name="Commun. Biol.">
        <title>The bagworm genome reveals a unique fibroin gene that provides high tensile strength.</title>
        <authorList>
            <person name="Kono N."/>
            <person name="Nakamura H."/>
            <person name="Ohtoshi R."/>
            <person name="Tomita M."/>
            <person name="Numata K."/>
            <person name="Arakawa K."/>
        </authorList>
    </citation>
    <scope>NUCLEOTIDE SEQUENCE [LARGE SCALE GENOMIC DNA]</scope>
</reference>
<dbReference type="EMBL" id="BGZK01004297">
    <property type="protein sequence ID" value="GBP08190.1"/>
    <property type="molecule type" value="Genomic_DNA"/>
</dbReference>
<keyword evidence="2" id="KW-0677">Repeat</keyword>
<evidence type="ECO:0000256" key="2">
    <source>
        <dbReference type="ARBA" id="ARBA00022737"/>
    </source>
</evidence>
<evidence type="ECO:0000313" key="3">
    <source>
        <dbReference type="EMBL" id="GBP08190.1"/>
    </source>
</evidence>
<dbReference type="Gene3D" id="3.80.10.10">
    <property type="entry name" value="Ribonuclease Inhibitor"/>
    <property type="match status" value="1"/>
</dbReference>
<dbReference type="InterPro" id="IPR032675">
    <property type="entry name" value="LRR_dom_sf"/>
</dbReference>
<evidence type="ECO:0000256" key="1">
    <source>
        <dbReference type="ARBA" id="ARBA00022614"/>
    </source>
</evidence>
<name>A0A4C1T3P1_EUMVA</name>
<evidence type="ECO:0000313" key="4">
    <source>
        <dbReference type="Proteomes" id="UP000299102"/>
    </source>
</evidence>
<dbReference type="PANTHER" id="PTHR24112">
    <property type="entry name" value="LEUCINE-RICH REPEAT, ISOFORM F-RELATED"/>
    <property type="match status" value="1"/>
</dbReference>
<accession>A0A4C1T3P1</accession>
<proteinExistence type="predicted"/>
<keyword evidence="1" id="KW-0433">Leucine-rich repeat</keyword>
<organism evidence="3 4">
    <name type="scientific">Eumeta variegata</name>
    <name type="common">Bagworm moth</name>
    <name type="synonym">Eumeta japonica</name>
    <dbReference type="NCBI Taxonomy" id="151549"/>
    <lineage>
        <taxon>Eukaryota</taxon>
        <taxon>Metazoa</taxon>
        <taxon>Ecdysozoa</taxon>
        <taxon>Arthropoda</taxon>
        <taxon>Hexapoda</taxon>
        <taxon>Insecta</taxon>
        <taxon>Pterygota</taxon>
        <taxon>Neoptera</taxon>
        <taxon>Endopterygota</taxon>
        <taxon>Lepidoptera</taxon>
        <taxon>Glossata</taxon>
        <taxon>Ditrysia</taxon>
        <taxon>Tineoidea</taxon>
        <taxon>Psychidae</taxon>
        <taxon>Oiketicinae</taxon>
        <taxon>Eumeta</taxon>
    </lineage>
</organism>
<dbReference type="SUPFAM" id="SSF52047">
    <property type="entry name" value="RNI-like"/>
    <property type="match status" value="1"/>
</dbReference>
<dbReference type="SMART" id="SM00368">
    <property type="entry name" value="LRR_RI"/>
    <property type="match status" value="3"/>
</dbReference>
<dbReference type="PANTHER" id="PTHR24112:SF9">
    <property type="entry name" value="PROTEIN PHOSPHATASE 1 REGULATORY SUBUNIT 37"/>
    <property type="match status" value="1"/>
</dbReference>
<dbReference type="InterPro" id="IPR051279">
    <property type="entry name" value="PP1-Reg/Actin-Interact_Protein"/>
</dbReference>
<dbReference type="Proteomes" id="UP000299102">
    <property type="component" value="Unassembled WGS sequence"/>
</dbReference>
<keyword evidence="4" id="KW-1185">Reference proteome</keyword>
<sequence length="339" mass="37281">MPLAATQTSSVPSYSNTNENQNLARSDVFEVTADDAAAAQTTPSTTLPTNTTFFESFNAFVAERTAVHRIAIKFLLSSSLPTVTTTAAPTVKDLLAETVSLELLNIGKNCLSNDFVSAIKDSLTKNTTLTTLGPQSAHLSAKGIETLSSILTFGGNSTLQRIDIRDNKLEVESLTKISEVLKSNTTVTQIDIDDEPKRLSVAASSFRLLWDIENFQVQPHISIVFAKSRKFQCFGYRNKPLTSPSSYKPTSIILWQQRRFQVSAAYLLSSAADKGANVDLTPFPLLVRKVYEDPNLPLANHISQPITPPTATTQESPKDAQMSYLLNLWIRRPTTRLIK</sequence>
<comment type="caution">
    <text evidence="3">The sequence shown here is derived from an EMBL/GenBank/DDBJ whole genome shotgun (WGS) entry which is preliminary data.</text>
</comment>